<feature type="domain" description="PH" evidence="8">
    <location>
        <begin position="14"/>
        <end position="144"/>
    </location>
</feature>
<dbReference type="EMBL" id="LODT01000041">
    <property type="protein sequence ID" value="KYQ89482.1"/>
    <property type="molecule type" value="Genomic_DNA"/>
</dbReference>
<evidence type="ECO:0000256" key="1">
    <source>
        <dbReference type="ARBA" id="ARBA00022679"/>
    </source>
</evidence>
<dbReference type="OMA" id="FNTCINR"/>
<dbReference type="PROSITE" id="PS50003">
    <property type="entry name" value="PH_DOMAIN"/>
    <property type="match status" value="1"/>
</dbReference>
<dbReference type="Pfam" id="PF00069">
    <property type="entry name" value="Pkinase"/>
    <property type="match status" value="1"/>
</dbReference>
<dbReference type="PANTHER" id="PTHR44329">
    <property type="entry name" value="SERINE/THREONINE-PROTEIN KINASE TNNI3K-RELATED"/>
    <property type="match status" value="1"/>
</dbReference>
<evidence type="ECO:0000256" key="3">
    <source>
        <dbReference type="ARBA" id="ARBA00022777"/>
    </source>
</evidence>
<dbReference type="InParanoid" id="A0A151Z6A3"/>
<evidence type="ECO:0000256" key="5">
    <source>
        <dbReference type="ARBA" id="ARBA00047899"/>
    </source>
</evidence>
<dbReference type="Pfam" id="PF00169">
    <property type="entry name" value="PH"/>
    <property type="match status" value="1"/>
</dbReference>
<dbReference type="InterPro" id="IPR008271">
    <property type="entry name" value="Ser/Thr_kinase_AS"/>
</dbReference>
<feature type="compositionally biased region" description="Low complexity" evidence="7">
    <location>
        <begin position="246"/>
        <end position="287"/>
    </location>
</feature>
<dbReference type="SUPFAM" id="SSF56112">
    <property type="entry name" value="Protein kinase-like (PK-like)"/>
    <property type="match status" value="1"/>
</dbReference>
<dbReference type="PANTHER" id="PTHR44329:SF288">
    <property type="entry name" value="MITOGEN-ACTIVATED PROTEIN KINASE KINASE KINASE 20"/>
    <property type="match status" value="1"/>
</dbReference>
<dbReference type="InterPro" id="IPR000719">
    <property type="entry name" value="Prot_kinase_dom"/>
</dbReference>
<dbReference type="OrthoDB" id="4062651at2759"/>
<evidence type="ECO:0000256" key="4">
    <source>
        <dbReference type="ARBA" id="ARBA00022840"/>
    </source>
</evidence>
<keyword evidence="3" id="KW-0418">Kinase</keyword>
<dbReference type="SMART" id="SM00233">
    <property type="entry name" value="PH"/>
    <property type="match status" value="1"/>
</dbReference>
<comment type="caution">
    <text evidence="10">The sequence shown here is derived from an EMBL/GenBank/DDBJ whole genome shotgun (WGS) entry which is preliminary data.</text>
</comment>
<dbReference type="InterPro" id="IPR051681">
    <property type="entry name" value="Ser/Thr_Kinases-Pseudokinases"/>
</dbReference>
<feature type="region of interest" description="Disordered" evidence="7">
    <location>
        <begin position="314"/>
        <end position="387"/>
    </location>
</feature>
<comment type="catalytic activity">
    <reaction evidence="5">
        <text>L-threonyl-[protein] + ATP = O-phospho-L-threonyl-[protein] + ADP + H(+)</text>
        <dbReference type="Rhea" id="RHEA:46608"/>
        <dbReference type="Rhea" id="RHEA-COMP:11060"/>
        <dbReference type="Rhea" id="RHEA-COMP:11605"/>
        <dbReference type="ChEBI" id="CHEBI:15378"/>
        <dbReference type="ChEBI" id="CHEBI:30013"/>
        <dbReference type="ChEBI" id="CHEBI:30616"/>
        <dbReference type="ChEBI" id="CHEBI:61977"/>
        <dbReference type="ChEBI" id="CHEBI:456216"/>
        <dbReference type="EC" id="2.7.11.1"/>
    </reaction>
</comment>
<feature type="compositionally biased region" description="Low complexity" evidence="7">
    <location>
        <begin position="220"/>
        <end position="232"/>
    </location>
</feature>
<evidence type="ECO:0000259" key="8">
    <source>
        <dbReference type="PROSITE" id="PS50003"/>
    </source>
</evidence>
<feature type="region of interest" description="Disordered" evidence="7">
    <location>
        <begin position="707"/>
        <end position="732"/>
    </location>
</feature>
<proteinExistence type="predicted"/>
<gene>
    <name evidence="10" type="ORF">DLAC_10157</name>
</gene>
<feature type="compositionally biased region" description="Polar residues" evidence="7">
    <location>
        <begin position="713"/>
        <end position="725"/>
    </location>
</feature>
<dbReference type="SUPFAM" id="SSF50729">
    <property type="entry name" value="PH domain-like"/>
    <property type="match status" value="1"/>
</dbReference>
<dbReference type="GO" id="GO:0004674">
    <property type="term" value="F:protein serine/threonine kinase activity"/>
    <property type="evidence" value="ECO:0007669"/>
    <property type="project" value="UniProtKB-EC"/>
</dbReference>
<feature type="domain" description="Protein kinase" evidence="9">
    <location>
        <begin position="670"/>
        <end position="1002"/>
    </location>
</feature>
<keyword evidence="2" id="KW-0547">Nucleotide-binding</keyword>
<dbReference type="PROSITE" id="PS00108">
    <property type="entry name" value="PROTEIN_KINASE_ST"/>
    <property type="match status" value="1"/>
</dbReference>
<evidence type="ECO:0000313" key="11">
    <source>
        <dbReference type="Proteomes" id="UP000076078"/>
    </source>
</evidence>
<dbReference type="SMART" id="SM00220">
    <property type="entry name" value="S_TKc"/>
    <property type="match status" value="1"/>
</dbReference>
<feature type="region of interest" description="Disordered" evidence="7">
    <location>
        <begin position="220"/>
        <end position="287"/>
    </location>
</feature>
<accession>A0A151Z6A3</accession>
<dbReference type="PROSITE" id="PS50011">
    <property type="entry name" value="PROTEIN_KINASE_DOM"/>
    <property type="match status" value="1"/>
</dbReference>
<dbReference type="AlphaFoldDB" id="A0A151Z6A3"/>
<evidence type="ECO:0000313" key="10">
    <source>
        <dbReference type="EMBL" id="KYQ89482.1"/>
    </source>
</evidence>
<dbReference type="STRING" id="361077.A0A151Z6A3"/>
<protein>
    <submittedName>
        <fullName evidence="10">Pleckstrin (PH) domain-containing protein</fullName>
    </submittedName>
</protein>
<organism evidence="10 11">
    <name type="scientific">Tieghemostelium lacteum</name>
    <name type="common">Slime mold</name>
    <name type="synonym">Dictyostelium lacteum</name>
    <dbReference type="NCBI Taxonomy" id="361077"/>
    <lineage>
        <taxon>Eukaryota</taxon>
        <taxon>Amoebozoa</taxon>
        <taxon>Evosea</taxon>
        <taxon>Eumycetozoa</taxon>
        <taxon>Dictyostelia</taxon>
        <taxon>Dictyosteliales</taxon>
        <taxon>Raperosteliaceae</taxon>
        <taxon>Tieghemostelium</taxon>
    </lineage>
</organism>
<dbReference type="GO" id="GO:0005524">
    <property type="term" value="F:ATP binding"/>
    <property type="evidence" value="ECO:0007669"/>
    <property type="project" value="UniProtKB-KW"/>
</dbReference>
<evidence type="ECO:0000259" key="9">
    <source>
        <dbReference type="PROSITE" id="PS50011"/>
    </source>
</evidence>
<keyword evidence="4" id="KW-0067">ATP-binding</keyword>
<keyword evidence="1" id="KW-0808">Transferase</keyword>
<dbReference type="Gene3D" id="1.10.510.10">
    <property type="entry name" value="Transferase(Phosphotransferase) domain 1"/>
    <property type="match status" value="1"/>
</dbReference>
<dbReference type="FunCoup" id="A0A151Z6A3">
    <property type="interactions" value="473"/>
</dbReference>
<dbReference type="CDD" id="cd13999">
    <property type="entry name" value="STKc_MAP3K-like"/>
    <property type="match status" value="1"/>
</dbReference>
<dbReference type="InterPro" id="IPR001849">
    <property type="entry name" value="PH_domain"/>
</dbReference>
<evidence type="ECO:0000256" key="6">
    <source>
        <dbReference type="ARBA" id="ARBA00048679"/>
    </source>
</evidence>
<dbReference type="Proteomes" id="UP000076078">
    <property type="component" value="Unassembled WGS sequence"/>
</dbReference>
<sequence length="1250" mass="140358">MNIFNNNNNNNSDEIIHSGYLTKQGGTVQNWKIRWFVLKKGTLSYYSTNVNWETQKPRGVIYLNLKTEVKEANYKNRRYCFTVKPNYNNLTASSDALLLNSNNISPNNSSDKPNHQLYNRVYLISAQTVFDQRKWIDMIKIAQNDDRKYSSPPVMIKKPIGETLLQAWRRKDSLPSSPSLLNRTIAPEQLNDSIRVQLSKRKFYFYHDNLTIPSLSYVDSDGQQPSSYSSSPLILNGTHRSTSPQSSYGTGNNTSNSTPSSGTTRSISPPSSSTSPDQQQPQRSMSPQRTMTFVIGGTASSPFYTPITQLPIPVNNNNNNNTGGVGGSGGTTNSHSSGSGGTSTHSSVHSGASSTTPISISPSSSPPSSPRFNNGVPRPQSPSVHRHQPKIIVHHLVRDYFQISNIGSCSFSYEILSPFDPNYNLTFSPSSGTVQKGEQLTISVELIAYNHVEIDIYSTLHIKGGMEFTLYCRVETDPYLPLFLQACSGVELNSENKQKMITFIKSNPSIIKSLQELAHTMISEGRYIDPKSQHSPNSIPKSLGYSIVRLSKYTLNFRGGKKNSGPAKIYQRITDKFLISNSGQTEANFQFYQPDPNKKLFSLSLVPTNGIITKGEWFYIKASLTVFEQTELSEVIQLVINQREIHYILITVKCENIHSGNKEIDVDKELKILEKLGSGATGDIYKATMSLGDIKKHLSQLGGFEHSNGGSGVSQKDNSNNSGNWVSAKAPGAIPDEDNHIVVAVKKLHQFDDPTPEMMQEFFAEVRVLSMLSHPNIVKYVGGSTKIRNWSIVMEYIPGGNLMDCLADHSLVIPYKLVLKMAIDIAKGIHYLHSLGILHLDLKSPNLLVLSLSLNSKVNIKVADFNTCINRSRITGIFVPSVLQQSNSVENFKDKNPNLYHQMRKGTTLWMAPEVIKGTVYSEKCDTYSFGIIMWEMITRTLPYSDIAFNSEIENRVLEGYRPPIPLNCDPNYAEIMQECWHQDPDKRPAFDTIVHRLTKLLSNYEIEEQKMKSTINGLRRTHSGSSIMSFKIPNSPSPCQLKDNTLSFLDLSTKQPNSTTTDDKVTSNVNNNNHLQNISSKSKRDIHYKHKSNRYSADSDMLYPNSKQLMELSQLTILENQSTIQTASTITVGGNQDSNLPFRFSPPTTPKSSFLILKKFDNDYHHNHIMNHINNSYLKNNYNSTSSYIQPPQPTTLNSNSYILQSNQNKKYTERSFLQYKPNFPRINIYNTSAYNQNNNQNSSNNDNR</sequence>
<dbReference type="InterPro" id="IPR011993">
    <property type="entry name" value="PH-like_dom_sf"/>
</dbReference>
<evidence type="ECO:0000256" key="2">
    <source>
        <dbReference type="ARBA" id="ARBA00022741"/>
    </source>
</evidence>
<dbReference type="InterPro" id="IPR011009">
    <property type="entry name" value="Kinase-like_dom_sf"/>
</dbReference>
<evidence type="ECO:0000256" key="7">
    <source>
        <dbReference type="SAM" id="MobiDB-lite"/>
    </source>
</evidence>
<keyword evidence="11" id="KW-1185">Reference proteome</keyword>
<feature type="compositionally biased region" description="Low complexity" evidence="7">
    <location>
        <begin position="331"/>
        <end position="363"/>
    </location>
</feature>
<comment type="catalytic activity">
    <reaction evidence="6">
        <text>L-seryl-[protein] + ATP = O-phospho-L-seryl-[protein] + ADP + H(+)</text>
        <dbReference type="Rhea" id="RHEA:17989"/>
        <dbReference type="Rhea" id="RHEA-COMP:9863"/>
        <dbReference type="Rhea" id="RHEA-COMP:11604"/>
        <dbReference type="ChEBI" id="CHEBI:15378"/>
        <dbReference type="ChEBI" id="CHEBI:29999"/>
        <dbReference type="ChEBI" id="CHEBI:30616"/>
        <dbReference type="ChEBI" id="CHEBI:83421"/>
        <dbReference type="ChEBI" id="CHEBI:456216"/>
        <dbReference type="EC" id="2.7.11.1"/>
    </reaction>
</comment>
<name>A0A151Z6A3_TIELA</name>
<dbReference type="Gene3D" id="2.30.29.30">
    <property type="entry name" value="Pleckstrin-homology domain (PH domain)/Phosphotyrosine-binding domain (PTB)"/>
    <property type="match status" value="1"/>
</dbReference>
<reference evidence="10 11" key="1">
    <citation type="submission" date="2015-12" db="EMBL/GenBank/DDBJ databases">
        <title>Dictyostelia acquired genes for synthesis and detection of signals that induce cell-type specialization by lateral gene transfer from prokaryotes.</title>
        <authorList>
            <person name="Gloeckner G."/>
            <person name="Schaap P."/>
        </authorList>
    </citation>
    <scope>NUCLEOTIDE SEQUENCE [LARGE SCALE GENOMIC DNA]</scope>
    <source>
        <strain evidence="10 11">TK</strain>
    </source>
</reference>